<evidence type="ECO:0000313" key="9">
    <source>
        <dbReference type="Proteomes" id="UP000831775"/>
    </source>
</evidence>
<dbReference type="SUPFAM" id="SSF47005">
    <property type="entry name" value="Peripheral subunit-binding domain of 2-oxo acid dehydrogenase complex"/>
    <property type="match status" value="1"/>
</dbReference>
<keyword evidence="9" id="KW-1185">Reference proteome</keyword>
<evidence type="ECO:0000256" key="2">
    <source>
        <dbReference type="ARBA" id="ARBA00007317"/>
    </source>
</evidence>
<dbReference type="PANTHER" id="PTHR23151:SF90">
    <property type="entry name" value="DIHYDROLIPOYLLYSINE-RESIDUE ACETYLTRANSFERASE COMPONENT OF PYRUVATE DEHYDROGENASE COMPLEX, MITOCHONDRIAL-RELATED"/>
    <property type="match status" value="1"/>
</dbReference>
<dbReference type="CDD" id="cd06849">
    <property type="entry name" value="lipoyl_domain"/>
    <property type="match status" value="1"/>
</dbReference>
<dbReference type="Gene3D" id="4.10.320.10">
    <property type="entry name" value="E3-binding domain"/>
    <property type="match status" value="1"/>
</dbReference>
<evidence type="ECO:0000256" key="1">
    <source>
        <dbReference type="ARBA" id="ARBA00001938"/>
    </source>
</evidence>
<proteinExistence type="inferred from homology"/>
<gene>
    <name evidence="8" type="ORF">MUN76_09080</name>
</gene>
<dbReference type="Gene3D" id="3.30.559.10">
    <property type="entry name" value="Chloramphenicol acetyltransferase-like domain"/>
    <property type="match status" value="1"/>
</dbReference>
<feature type="domain" description="Lipoyl-binding" evidence="6">
    <location>
        <begin position="2"/>
        <end position="77"/>
    </location>
</feature>
<sequence length="455" mass="46409">MAIIVRMPEIATGTAEAAIAGWMVAVGDEITSGQPIVEIETEKATVEYEAEDAGVLAGLLLDAGVAAAVGTPIAVLATGGQSADEALAEAGVDGDPAVVPEAGAAEPEAEGSVAAQDADLAPEEAPALEEAPVVAQTADPEPERSAAAPEADAGDRQFASPLVRKLVRERGLDLQGVTGSGPNGRIVRRDVEALQPAADRATAAPTEAPATPAAATPAPAATPQALPGAGYVDTPHTGMRRAIARRLTESKSTVPHFYLVAHCRMDALLGLRSQINAIDGVKVSVNDLVVKAVAGALTDVPAANAIWTDEATRTFDGVDIAIAVSVPAGLLTPVVRGVEKLSLGQLGAQIRDLAGRARDGKLKQHELEGGSFSVSNLGMYGTSEFSAILNPPQSGILAVGAAEQRPVVQADGSLGVATVMTVTLSADHRVLDGALAAEWLAAFQQRIEHPMSILI</sequence>
<dbReference type="Pfam" id="PF02817">
    <property type="entry name" value="E3_binding"/>
    <property type="match status" value="1"/>
</dbReference>
<dbReference type="InterPro" id="IPR045257">
    <property type="entry name" value="E2/Pdx1"/>
</dbReference>
<dbReference type="SUPFAM" id="SSF51230">
    <property type="entry name" value="Single hybrid motif"/>
    <property type="match status" value="1"/>
</dbReference>
<keyword evidence="4" id="KW-0808">Transferase</keyword>
<feature type="region of interest" description="Disordered" evidence="5">
    <location>
        <begin position="197"/>
        <end position="234"/>
    </location>
</feature>
<dbReference type="InterPro" id="IPR001078">
    <property type="entry name" value="2-oxoacid_DH_actylTfrase"/>
</dbReference>
<keyword evidence="3 4" id="KW-0450">Lipoyl</keyword>
<evidence type="ECO:0000313" key="8">
    <source>
        <dbReference type="EMBL" id="UOQ59209.1"/>
    </source>
</evidence>
<dbReference type="SUPFAM" id="SSF52777">
    <property type="entry name" value="CoA-dependent acyltransferases"/>
    <property type="match status" value="1"/>
</dbReference>
<dbReference type="EC" id="2.3.1.-" evidence="4"/>
<dbReference type="InterPro" id="IPR011053">
    <property type="entry name" value="Single_hybrid_motif"/>
</dbReference>
<dbReference type="PANTHER" id="PTHR23151">
    <property type="entry name" value="DIHYDROLIPOAMIDE ACETYL/SUCCINYL-TRANSFERASE-RELATED"/>
    <property type="match status" value="1"/>
</dbReference>
<evidence type="ECO:0000259" key="7">
    <source>
        <dbReference type="PROSITE" id="PS51826"/>
    </source>
</evidence>
<organism evidence="8 9">
    <name type="scientific">Leucobacter rhizosphaerae</name>
    <dbReference type="NCBI Taxonomy" id="2932245"/>
    <lineage>
        <taxon>Bacteria</taxon>
        <taxon>Bacillati</taxon>
        <taxon>Actinomycetota</taxon>
        <taxon>Actinomycetes</taxon>
        <taxon>Micrococcales</taxon>
        <taxon>Microbacteriaceae</taxon>
        <taxon>Leucobacter</taxon>
    </lineage>
</organism>
<dbReference type="InterPro" id="IPR036625">
    <property type="entry name" value="E3-bd_dom_sf"/>
</dbReference>
<evidence type="ECO:0000256" key="5">
    <source>
        <dbReference type="SAM" id="MobiDB-lite"/>
    </source>
</evidence>
<dbReference type="Proteomes" id="UP000831775">
    <property type="component" value="Chromosome"/>
</dbReference>
<dbReference type="Pfam" id="PF00198">
    <property type="entry name" value="2-oxoacid_dh"/>
    <property type="match status" value="1"/>
</dbReference>
<dbReference type="EMBL" id="CP095043">
    <property type="protein sequence ID" value="UOQ59209.1"/>
    <property type="molecule type" value="Genomic_DNA"/>
</dbReference>
<protein>
    <recommendedName>
        <fullName evidence="4">Dihydrolipoamide acetyltransferase component of pyruvate dehydrogenase complex</fullName>
        <ecNumber evidence="4">2.3.1.-</ecNumber>
    </recommendedName>
</protein>
<accession>A0ABY4FSD7</accession>
<name>A0ABY4FSD7_9MICO</name>
<evidence type="ECO:0000256" key="4">
    <source>
        <dbReference type="RuleBase" id="RU003423"/>
    </source>
</evidence>
<evidence type="ECO:0000259" key="6">
    <source>
        <dbReference type="PROSITE" id="PS50968"/>
    </source>
</evidence>
<dbReference type="InterPro" id="IPR000089">
    <property type="entry name" value="Biotin_lipoyl"/>
</dbReference>
<dbReference type="InterPro" id="IPR023213">
    <property type="entry name" value="CAT-like_dom_sf"/>
</dbReference>
<dbReference type="Gene3D" id="2.40.50.100">
    <property type="match status" value="1"/>
</dbReference>
<dbReference type="PROSITE" id="PS51826">
    <property type="entry name" value="PSBD"/>
    <property type="match status" value="1"/>
</dbReference>
<dbReference type="PROSITE" id="PS50968">
    <property type="entry name" value="BIOTINYL_LIPOYL"/>
    <property type="match status" value="1"/>
</dbReference>
<comment type="cofactor">
    <cofactor evidence="1 4">
        <name>(R)-lipoate</name>
        <dbReference type="ChEBI" id="CHEBI:83088"/>
    </cofactor>
</comment>
<feature type="compositionally biased region" description="Low complexity" evidence="5">
    <location>
        <begin position="197"/>
        <end position="229"/>
    </location>
</feature>
<comment type="similarity">
    <text evidence="2 4">Belongs to the 2-oxoacid dehydrogenase family.</text>
</comment>
<feature type="compositionally biased region" description="Low complexity" evidence="5">
    <location>
        <begin position="133"/>
        <end position="151"/>
    </location>
</feature>
<feature type="region of interest" description="Disordered" evidence="5">
    <location>
        <begin position="95"/>
        <end position="118"/>
    </location>
</feature>
<keyword evidence="4" id="KW-0012">Acyltransferase</keyword>
<reference evidence="8 9" key="1">
    <citation type="submission" date="2022-04" db="EMBL/GenBank/DDBJ databases">
        <title>Leucobacter sp. isolated from rhizosphere of onion.</title>
        <authorList>
            <person name="Won M."/>
            <person name="Lee C.-M."/>
            <person name="Woen H.-Y."/>
            <person name="Kwon S.-W."/>
        </authorList>
    </citation>
    <scope>NUCLEOTIDE SEQUENCE [LARGE SCALE GENOMIC DNA]</scope>
    <source>
        <strain evidence="8 9">H25R-14</strain>
    </source>
</reference>
<dbReference type="RefSeq" id="WP_244684090.1">
    <property type="nucleotide sequence ID" value="NZ_CP095043.1"/>
</dbReference>
<feature type="domain" description="Peripheral subunit-binding (PSBD)" evidence="7">
    <location>
        <begin position="158"/>
        <end position="195"/>
    </location>
</feature>
<feature type="region of interest" description="Disordered" evidence="5">
    <location>
        <begin position="133"/>
        <end position="158"/>
    </location>
</feature>
<dbReference type="InterPro" id="IPR004167">
    <property type="entry name" value="PSBD"/>
</dbReference>
<dbReference type="Pfam" id="PF00364">
    <property type="entry name" value="Biotin_lipoyl"/>
    <property type="match status" value="1"/>
</dbReference>
<evidence type="ECO:0000256" key="3">
    <source>
        <dbReference type="ARBA" id="ARBA00022823"/>
    </source>
</evidence>